<protein>
    <recommendedName>
        <fullName evidence="2">Long chronological lifespan protein 2</fullName>
    </recommendedName>
</protein>
<dbReference type="GO" id="GO:0036503">
    <property type="term" value="P:ERAD pathway"/>
    <property type="evidence" value="ECO:0007669"/>
    <property type="project" value="TreeGrafter"/>
</dbReference>
<dbReference type="EMBL" id="ML213591">
    <property type="protein sequence ID" value="TFK43686.1"/>
    <property type="molecule type" value="Genomic_DNA"/>
</dbReference>
<organism evidence="5 6">
    <name type="scientific">Crucibulum laeve</name>
    <dbReference type="NCBI Taxonomy" id="68775"/>
    <lineage>
        <taxon>Eukaryota</taxon>
        <taxon>Fungi</taxon>
        <taxon>Dikarya</taxon>
        <taxon>Basidiomycota</taxon>
        <taxon>Agaricomycotina</taxon>
        <taxon>Agaricomycetes</taxon>
        <taxon>Agaricomycetidae</taxon>
        <taxon>Agaricales</taxon>
        <taxon>Agaricineae</taxon>
        <taxon>Nidulariaceae</taxon>
        <taxon>Crucibulum</taxon>
    </lineage>
</organism>
<evidence type="ECO:0000256" key="2">
    <source>
        <dbReference type="ARBA" id="ARBA00018534"/>
    </source>
</evidence>
<reference evidence="5 6" key="1">
    <citation type="journal article" date="2019" name="Nat. Ecol. Evol.">
        <title>Megaphylogeny resolves global patterns of mushroom evolution.</title>
        <authorList>
            <person name="Varga T."/>
            <person name="Krizsan K."/>
            <person name="Foldi C."/>
            <person name="Dima B."/>
            <person name="Sanchez-Garcia M."/>
            <person name="Sanchez-Ramirez S."/>
            <person name="Szollosi G.J."/>
            <person name="Szarkandi J.G."/>
            <person name="Papp V."/>
            <person name="Albert L."/>
            <person name="Andreopoulos W."/>
            <person name="Angelini C."/>
            <person name="Antonin V."/>
            <person name="Barry K.W."/>
            <person name="Bougher N.L."/>
            <person name="Buchanan P."/>
            <person name="Buyck B."/>
            <person name="Bense V."/>
            <person name="Catcheside P."/>
            <person name="Chovatia M."/>
            <person name="Cooper J."/>
            <person name="Damon W."/>
            <person name="Desjardin D."/>
            <person name="Finy P."/>
            <person name="Geml J."/>
            <person name="Haridas S."/>
            <person name="Hughes K."/>
            <person name="Justo A."/>
            <person name="Karasinski D."/>
            <person name="Kautmanova I."/>
            <person name="Kiss B."/>
            <person name="Kocsube S."/>
            <person name="Kotiranta H."/>
            <person name="LaButti K.M."/>
            <person name="Lechner B.E."/>
            <person name="Liimatainen K."/>
            <person name="Lipzen A."/>
            <person name="Lukacs Z."/>
            <person name="Mihaltcheva S."/>
            <person name="Morgado L.N."/>
            <person name="Niskanen T."/>
            <person name="Noordeloos M.E."/>
            <person name="Ohm R.A."/>
            <person name="Ortiz-Santana B."/>
            <person name="Ovrebo C."/>
            <person name="Racz N."/>
            <person name="Riley R."/>
            <person name="Savchenko A."/>
            <person name="Shiryaev A."/>
            <person name="Soop K."/>
            <person name="Spirin V."/>
            <person name="Szebenyi C."/>
            <person name="Tomsovsky M."/>
            <person name="Tulloss R.E."/>
            <person name="Uehling J."/>
            <person name="Grigoriev I.V."/>
            <person name="Vagvolgyi C."/>
            <person name="Papp T."/>
            <person name="Martin F.M."/>
            <person name="Miettinen O."/>
            <person name="Hibbett D.S."/>
            <person name="Nagy L.G."/>
        </authorList>
    </citation>
    <scope>NUCLEOTIDE SEQUENCE [LARGE SCALE GENOMIC DNA]</scope>
    <source>
        <strain evidence="5 6">CBS 166.37</strain>
    </source>
</reference>
<dbReference type="STRING" id="68775.A0A5C3MH29"/>
<keyword evidence="3 4" id="KW-0732">Signal</keyword>
<evidence type="ECO:0000313" key="5">
    <source>
        <dbReference type="EMBL" id="TFK43686.1"/>
    </source>
</evidence>
<feature type="chain" id="PRO_5022861501" description="Long chronological lifespan protein 2" evidence="4">
    <location>
        <begin position="19"/>
        <end position="122"/>
    </location>
</feature>
<dbReference type="InterPro" id="IPR034543">
    <property type="entry name" value="LCL2"/>
</dbReference>
<evidence type="ECO:0000256" key="1">
    <source>
        <dbReference type="ARBA" id="ARBA00010545"/>
    </source>
</evidence>
<name>A0A5C3MH29_9AGAR</name>
<comment type="similarity">
    <text evidence="1">Belongs to the LCL2 family.</text>
</comment>
<dbReference type="OrthoDB" id="2234316at2759"/>
<dbReference type="Proteomes" id="UP000308652">
    <property type="component" value="Unassembled WGS sequence"/>
</dbReference>
<dbReference type="PANTHER" id="PTHR38425">
    <property type="entry name" value="LONG CHRONOLOGICAL LIFESPAN PROTEIN 2"/>
    <property type="match status" value="1"/>
</dbReference>
<accession>A0A5C3MH29</accession>
<evidence type="ECO:0000313" key="6">
    <source>
        <dbReference type="Proteomes" id="UP000308652"/>
    </source>
</evidence>
<sequence>MPRLLVLLLLAFLGLVSAQFNGFFENMFGGQHHQQQQQQQRSGASQWAAYSDSVSCSQYLCPHTLDCVARPADCPCPNVEDVKCVIPDMEGDIEDSTIVCVRGRNDCAEVERLVRRSGSSKK</sequence>
<evidence type="ECO:0000256" key="4">
    <source>
        <dbReference type="SAM" id="SignalP"/>
    </source>
</evidence>
<gene>
    <name evidence="5" type="ORF">BDQ12DRAFT_675391</name>
</gene>
<dbReference type="AlphaFoldDB" id="A0A5C3MH29"/>
<dbReference type="PANTHER" id="PTHR38425:SF1">
    <property type="entry name" value="LONG CHRONOLOGICAL LIFESPAN PROTEIN 2"/>
    <property type="match status" value="1"/>
</dbReference>
<proteinExistence type="inferred from homology"/>
<feature type="signal peptide" evidence="4">
    <location>
        <begin position="1"/>
        <end position="18"/>
    </location>
</feature>
<keyword evidence="6" id="KW-1185">Reference proteome</keyword>
<evidence type="ECO:0000256" key="3">
    <source>
        <dbReference type="ARBA" id="ARBA00022729"/>
    </source>
</evidence>